<reference evidence="1" key="1">
    <citation type="journal article" date="2021" name="Nat. Commun.">
        <title>Genetic determinants of endophytism in the Arabidopsis root mycobiome.</title>
        <authorList>
            <person name="Mesny F."/>
            <person name="Miyauchi S."/>
            <person name="Thiergart T."/>
            <person name="Pickel B."/>
            <person name="Atanasova L."/>
            <person name="Karlsson M."/>
            <person name="Huettel B."/>
            <person name="Barry K.W."/>
            <person name="Haridas S."/>
            <person name="Chen C."/>
            <person name="Bauer D."/>
            <person name="Andreopoulos W."/>
            <person name="Pangilinan J."/>
            <person name="LaButti K."/>
            <person name="Riley R."/>
            <person name="Lipzen A."/>
            <person name="Clum A."/>
            <person name="Drula E."/>
            <person name="Henrissat B."/>
            <person name="Kohler A."/>
            <person name="Grigoriev I.V."/>
            <person name="Martin F.M."/>
            <person name="Hacquard S."/>
        </authorList>
    </citation>
    <scope>NUCLEOTIDE SEQUENCE</scope>
    <source>
        <strain evidence="1">MPI-CAGE-AT-0021</strain>
    </source>
</reference>
<protein>
    <submittedName>
        <fullName evidence="1">Uncharacterized protein</fullName>
    </submittedName>
</protein>
<comment type="caution">
    <text evidence="1">The sequence shown here is derived from an EMBL/GenBank/DDBJ whole genome shotgun (WGS) entry which is preliminary data.</text>
</comment>
<evidence type="ECO:0000313" key="2">
    <source>
        <dbReference type="Proteomes" id="UP000717696"/>
    </source>
</evidence>
<accession>A0A9P9ICP3</accession>
<gene>
    <name evidence="1" type="ORF">B0J13DRAFT_459953</name>
</gene>
<dbReference type="InterPro" id="IPR027796">
    <property type="entry name" value="OTT_1508_deam-like"/>
</dbReference>
<keyword evidence="2" id="KW-1185">Reference proteome</keyword>
<dbReference type="EMBL" id="JAGMUU010000040">
    <property type="protein sequence ID" value="KAH7114934.1"/>
    <property type="molecule type" value="Genomic_DNA"/>
</dbReference>
<organism evidence="1 2">
    <name type="scientific">Dactylonectria estremocensis</name>
    <dbReference type="NCBI Taxonomy" id="1079267"/>
    <lineage>
        <taxon>Eukaryota</taxon>
        <taxon>Fungi</taxon>
        <taxon>Dikarya</taxon>
        <taxon>Ascomycota</taxon>
        <taxon>Pezizomycotina</taxon>
        <taxon>Sordariomycetes</taxon>
        <taxon>Hypocreomycetidae</taxon>
        <taxon>Hypocreales</taxon>
        <taxon>Nectriaceae</taxon>
        <taxon>Dactylonectria</taxon>
    </lineage>
</organism>
<dbReference type="OrthoDB" id="4851849at2759"/>
<dbReference type="Proteomes" id="UP000717696">
    <property type="component" value="Unassembled WGS sequence"/>
</dbReference>
<proteinExistence type="predicted"/>
<dbReference type="Pfam" id="PF14441">
    <property type="entry name" value="OTT_1508_deam"/>
    <property type="match status" value="1"/>
</dbReference>
<sequence>SVEKHLRFLKIPNPNPESPAIRQIDKLARYFFTCRDLARIARKPDYRLLLSRVDQPYKPAPRAIGCSKSACYLCDLLIRKHGRYIVSHTNGRLYEKWTIPDVDWMTNTQADAFRCMIQTMIQDIRKAII</sequence>
<feature type="non-terminal residue" evidence="1">
    <location>
        <position position="1"/>
    </location>
</feature>
<dbReference type="AlphaFoldDB" id="A0A9P9ICP3"/>
<evidence type="ECO:0000313" key="1">
    <source>
        <dbReference type="EMBL" id="KAH7114934.1"/>
    </source>
</evidence>
<name>A0A9P9ICP3_9HYPO</name>